<protein>
    <submittedName>
        <fullName evidence="2">Uncharacterized protein</fullName>
    </submittedName>
</protein>
<name>A0AAD9P7C9_RIDPI</name>
<proteinExistence type="predicted"/>
<accession>A0AAD9P7C9</accession>
<evidence type="ECO:0000313" key="2">
    <source>
        <dbReference type="EMBL" id="KAK2189515.1"/>
    </source>
</evidence>
<keyword evidence="3" id="KW-1185">Reference proteome</keyword>
<dbReference type="AlphaFoldDB" id="A0AAD9P7C9"/>
<sequence>MRLSSAVLGNPGDSRSGASNSLRRRNNNNNNKSDEGLRQDRSNNTELPMDTHNLGGNPEYDYIYLDKLDKPQGQSRDTELDNGAMSGPYSTITDPDISERNPTENATSSTDGREPRVADEIPADAVMEEMDGYGEYGTGGHI</sequence>
<evidence type="ECO:0000313" key="3">
    <source>
        <dbReference type="Proteomes" id="UP001209878"/>
    </source>
</evidence>
<organism evidence="2 3">
    <name type="scientific">Ridgeia piscesae</name>
    <name type="common">Tubeworm</name>
    <dbReference type="NCBI Taxonomy" id="27915"/>
    <lineage>
        <taxon>Eukaryota</taxon>
        <taxon>Metazoa</taxon>
        <taxon>Spiralia</taxon>
        <taxon>Lophotrochozoa</taxon>
        <taxon>Annelida</taxon>
        <taxon>Polychaeta</taxon>
        <taxon>Sedentaria</taxon>
        <taxon>Canalipalpata</taxon>
        <taxon>Sabellida</taxon>
        <taxon>Siboglinidae</taxon>
        <taxon>Ridgeia</taxon>
    </lineage>
</organism>
<reference evidence="2" key="1">
    <citation type="journal article" date="2023" name="Mol. Biol. Evol.">
        <title>Third-Generation Sequencing Reveals the Adaptive Role of the Epigenome in Three Deep-Sea Polychaetes.</title>
        <authorList>
            <person name="Perez M."/>
            <person name="Aroh O."/>
            <person name="Sun Y."/>
            <person name="Lan Y."/>
            <person name="Juniper S.K."/>
            <person name="Young C.R."/>
            <person name="Angers B."/>
            <person name="Qian P.Y."/>
        </authorList>
    </citation>
    <scope>NUCLEOTIDE SEQUENCE</scope>
    <source>
        <strain evidence="2">R07B-5</strain>
    </source>
</reference>
<dbReference type="EMBL" id="JAODUO010000103">
    <property type="protein sequence ID" value="KAK2189515.1"/>
    <property type="molecule type" value="Genomic_DNA"/>
</dbReference>
<comment type="caution">
    <text evidence="2">The sequence shown here is derived from an EMBL/GenBank/DDBJ whole genome shotgun (WGS) entry which is preliminary data.</text>
</comment>
<gene>
    <name evidence="2" type="ORF">NP493_103g00007</name>
</gene>
<dbReference type="Proteomes" id="UP001209878">
    <property type="component" value="Unassembled WGS sequence"/>
</dbReference>
<feature type="compositionally biased region" description="Low complexity" evidence="1">
    <location>
        <begin position="14"/>
        <end position="31"/>
    </location>
</feature>
<evidence type="ECO:0000256" key="1">
    <source>
        <dbReference type="SAM" id="MobiDB-lite"/>
    </source>
</evidence>
<feature type="compositionally biased region" description="Basic and acidic residues" evidence="1">
    <location>
        <begin position="32"/>
        <end position="43"/>
    </location>
</feature>
<feature type="region of interest" description="Disordered" evidence="1">
    <location>
        <begin position="1"/>
        <end position="142"/>
    </location>
</feature>